<feature type="compositionally biased region" description="Polar residues" evidence="1">
    <location>
        <begin position="40"/>
        <end position="54"/>
    </location>
</feature>
<accession>A0A1B8Q8T2</accession>
<evidence type="ECO:0000313" key="3">
    <source>
        <dbReference type="EMBL" id="OBX73107.1"/>
    </source>
</evidence>
<sequence>MLNIDIEQLRTLVRLIAQSQLVSVEVTVGDTCVSVKNRANHATTDTPTANTVADQQTTTRQPQAQTELAIHSPYVGRFKTAPDAISPTCVQVGDHVQVGDTIGYVASLARLLPVVSEHAGTVTSVLDHDTKVEYDSVLVMLG</sequence>
<protein>
    <recommendedName>
        <fullName evidence="2">Lipoyl-binding domain-containing protein</fullName>
    </recommendedName>
</protein>
<organism evidence="3 4">
    <name type="scientific">Faucicola atlantae</name>
    <dbReference type="NCBI Taxonomy" id="34059"/>
    <lineage>
        <taxon>Bacteria</taxon>
        <taxon>Pseudomonadati</taxon>
        <taxon>Pseudomonadota</taxon>
        <taxon>Gammaproteobacteria</taxon>
        <taxon>Moraxellales</taxon>
        <taxon>Moraxellaceae</taxon>
        <taxon>Faucicola</taxon>
    </lineage>
</organism>
<reference evidence="3 4" key="1">
    <citation type="submission" date="2016-06" db="EMBL/GenBank/DDBJ databases">
        <title>Draft genome of Moraxella atlantae CCUG 66109.</title>
        <authorList>
            <person name="Salva-Serra F."/>
            <person name="Engstrom-Jakobsson H."/>
            <person name="Thorell K."/>
            <person name="Gonzales-Siles L."/>
            <person name="Karlsson R."/>
            <person name="Boulund F."/>
            <person name="Engstrand L."/>
            <person name="Kristiansson E."/>
            <person name="Moore E."/>
        </authorList>
    </citation>
    <scope>NUCLEOTIDE SEQUENCE [LARGE SCALE GENOMIC DNA]</scope>
    <source>
        <strain evidence="3 4">CCUG 66109</strain>
    </source>
</reference>
<dbReference type="Proteomes" id="UP000092508">
    <property type="component" value="Unassembled WGS sequence"/>
</dbReference>
<dbReference type="SUPFAM" id="SSF51230">
    <property type="entry name" value="Single hybrid motif"/>
    <property type="match status" value="1"/>
</dbReference>
<dbReference type="RefSeq" id="WP_067238883.1">
    <property type="nucleotide sequence ID" value="NZ_LZMZ01000053.1"/>
</dbReference>
<evidence type="ECO:0000256" key="1">
    <source>
        <dbReference type="SAM" id="MobiDB-lite"/>
    </source>
</evidence>
<evidence type="ECO:0000313" key="4">
    <source>
        <dbReference type="Proteomes" id="UP000092508"/>
    </source>
</evidence>
<name>A0A1B8Q8T2_9GAMM</name>
<dbReference type="OrthoDB" id="9811735at2"/>
<comment type="caution">
    <text evidence="3">The sequence shown here is derived from an EMBL/GenBank/DDBJ whole genome shotgun (WGS) entry which is preliminary data.</text>
</comment>
<gene>
    <name evidence="3" type="ORF">A9308_01310</name>
</gene>
<evidence type="ECO:0000259" key="2">
    <source>
        <dbReference type="Pfam" id="PF00364"/>
    </source>
</evidence>
<proteinExistence type="predicted"/>
<feature type="domain" description="Lipoyl-binding" evidence="2">
    <location>
        <begin position="70"/>
        <end position="141"/>
    </location>
</feature>
<dbReference type="STRING" id="34059.A9308_01310"/>
<dbReference type="InterPro" id="IPR011053">
    <property type="entry name" value="Single_hybrid_motif"/>
</dbReference>
<dbReference type="Pfam" id="PF00364">
    <property type="entry name" value="Biotin_lipoyl"/>
    <property type="match status" value="1"/>
</dbReference>
<dbReference type="Gene3D" id="2.40.50.100">
    <property type="match status" value="1"/>
</dbReference>
<dbReference type="EMBL" id="LZMZ01000053">
    <property type="protein sequence ID" value="OBX73107.1"/>
    <property type="molecule type" value="Genomic_DNA"/>
</dbReference>
<dbReference type="AlphaFoldDB" id="A0A1B8Q8T2"/>
<dbReference type="InterPro" id="IPR000089">
    <property type="entry name" value="Biotin_lipoyl"/>
</dbReference>
<feature type="region of interest" description="Disordered" evidence="1">
    <location>
        <begin position="39"/>
        <end position="63"/>
    </location>
</feature>